<dbReference type="EMBL" id="KB203711">
    <property type="protein sequence ID" value="ESO83371.1"/>
    <property type="molecule type" value="Genomic_DNA"/>
</dbReference>
<evidence type="ECO:0000313" key="3">
    <source>
        <dbReference type="EMBL" id="ESO83371.1"/>
    </source>
</evidence>
<keyword evidence="2" id="KW-0732">Signal</keyword>
<proteinExistence type="predicted"/>
<accession>V3ZR76</accession>
<dbReference type="AlphaFoldDB" id="V3ZR76"/>
<dbReference type="Proteomes" id="UP000030746">
    <property type="component" value="Unassembled WGS sequence"/>
</dbReference>
<feature type="compositionally biased region" description="Low complexity" evidence="1">
    <location>
        <begin position="232"/>
        <end position="251"/>
    </location>
</feature>
<sequence>MDAIRGVLVCFLLLGPSYSQAQHVPRDNSNIVFAPPSANPPPVRAQQRPVETNTIYRRPAQPAPPPQQQRVVQRRPEVNTVYQRGGLRPTKDTDGAIYQKTVGGVAFKIVSMCQEFDTVFKPGLMEFDTLQGGCRFVITFDKKLPTTQTVYTPGPVYSASSAVNPYYQSQAVERRREYYNQPPEPAVQQRAPPRTVVVREPAYPPRQSYPPPRQEPTRVVRYQSAPAPPPAQDAQYPPRAAPAAQPAARPAYQPPPPTVVRVQPARRYEPARAPSGPPPKRGLDRYQLEALGVGTLHDPPIPAVTVPPQSEPPIPRV</sequence>
<name>V3ZR76_LOTGI</name>
<feature type="chain" id="PRO_5004715404" evidence="2">
    <location>
        <begin position="22"/>
        <end position="317"/>
    </location>
</feature>
<evidence type="ECO:0000313" key="4">
    <source>
        <dbReference type="Proteomes" id="UP000030746"/>
    </source>
</evidence>
<dbReference type="GeneID" id="20250213"/>
<dbReference type="HOGENOM" id="CLU_877963_0_0_1"/>
<evidence type="ECO:0000256" key="2">
    <source>
        <dbReference type="SAM" id="SignalP"/>
    </source>
</evidence>
<reference evidence="3 4" key="1">
    <citation type="journal article" date="2013" name="Nature">
        <title>Insights into bilaterian evolution from three spiralian genomes.</title>
        <authorList>
            <person name="Simakov O."/>
            <person name="Marletaz F."/>
            <person name="Cho S.J."/>
            <person name="Edsinger-Gonzales E."/>
            <person name="Havlak P."/>
            <person name="Hellsten U."/>
            <person name="Kuo D.H."/>
            <person name="Larsson T."/>
            <person name="Lv J."/>
            <person name="Arendt D."/>
            <person name="Savage R."/>
            <person name="Osoegawa K."/>
            <person name="de Jong P."/>
            <person name="Grimwood J."/>
            <person name="Chapman J.A."/>
            <person name="Shapiro H."/>
            <person name="Aerts A."/>
            <person name="Otillar R.P."/>
            <person name="Terry A.Y."/>
            <person name="Boore J.L."/>
            <person name="Grigoriev I.V."/>
            <person name="Lindberg D.R."/>
            <person name="Seaver E.C."/>
            <person name="Weisblat D.A."/>
            <person name="Putnam N.H."/>
            <person name="Rokhsar D.S."/>
        </authorList>
    </citation>
    <scope>NUCLEOTIDE SEQUENCE [LARGE SCALE GENOMIC DNA]</scope>
</reference>
<dbReference type="KEGG" id="lgi:LOTGIDRAFT_236689"/>
<protein>
    <submittedName>
        <fullName evidence="3">Uncharacterized protein</fullName>
    </submittedName>
</protein>
<dbReference type="OrthoDB" id="10409345at2759"/>
<organism evidence="3 4">
    <name type="scientific">Lottia gigantea</name>
    <name type="common">Giant owl limpet</name>
    <dbReference type="NCBI Taxonomy" id="225164"/>
    <lineage>
        <taxon>Eukaryota</taxon>
        <taxon>Metazoa</taxon>
        <taxon>Spiralia</taxon>
        <taxon>Lophotrochozoa</taxon>
        <taxon>Mollusca</taxon>
        <taxon>Gastropoda</taxon>
        <taxon>Patellogastropoda</taxon>
        <taxon>Lottioidea</taxon>
        <taxon>Lottiidae</taxon>
        <taxon>Lottia</taxon>
    </lineage>
</organism>
<dbReference type="OMA" id="HEHKSSY"/>
<feature type="signal peptide" evidence="2">
    <location>
        <begin position="1"/>
        <end position="21"/>
    </location>
</feature>
<evidence type="ECO:0000256" key="1">
    <source>
        <dbReference type="SAM" id="MobiDB-lite"/>
    </source>
</evidence>
<gene>
    <name evidence="3" type="ORF">LOTGIDRAFT_236689</name>
</gene>
<keyword evidence="4" id="KW-1185">Reference proteome</keyword>
<feature type="region of interest" description="Disordered" evidence="1">
    <location>
        <begin position="223"/>
        <end position="317"/>
    </location>
</feature>
<feature type="region of interest" description="Disordered" evidence="1">
    <location>
        <begin position="56"/>
        <end position="77"/>
    </location>
</feature>
<dbReference type="CTD" id="20250213"/>
<dbReference type="RefSeq" id="XP_009065975.1">
    <property type="nucleotide sequence ID" value="XM_009067727.1"/>
</dbReference>